<proteinExistence type="predicted"/>
<dbReference type="EMBL" id="MT143855">
    <property type="protein sequence ID" value="QJB03652.1"/>
    <property type="molecule type" value="Genomic_DNA"/>
</dbReference>
<gene>
    <name evidence="1" type="ORF">MM171A00774_0020</name>
    <name evidence="2" type="ORF">MM171B00591_0012</name>
</gene>
<reference evidence="2" key="1">
    <citation type="submission" date="2020-03" db="EMBL/GenBank/DDBJ databases">
        <title>The deep terrestrial virosphere.</title>
        <authorList>
            <person name="Holmfeldt K."/>
            <person name="Nilsson E."/>
            <person name="Simone D."/>
            <person name="Lopez-Fernandez M."/>
            <person name="Wu X."/>
            <person name="de Brujin I."/>
            <person name="Lundin D."/>
            <person name="Andersson A."/>
            <person name="Bertilsson S."/>
            <person name="Dopson M."/>
        </authorList>
    </citation>
    <scope>NUCLEOTIDE SEQUENCE</scope>
    <source>
        <strain evidence="1">MM171A00774</strain>
        <strain evidence="2">MM171B00591</strain>
    </source>
</reference>
<dbReference type="AlphaFoldDB" id="A0A6M3MFY3"/>
<dbReference type="InterPro" id="IPR036390">
    <property type="entry name" value="WH_DNA-bd_sf"/>
</dbReference>
<accession>A0A6M3MFY3</accession>
<dbReference type="SUPFAM" id="SSF46785">
    <property type="entry name" value="Winged helix' DNA-binding domain"/>
    <property type="match status" value="1"/>
</dbReference>
<organism evidence="2">
    <name type="scientific">viral metagenome</name>
    <dbReference type="NCBI Taxonomy" id="1070528"/>
    <lineage>
        <taxon>unclassified sequences</taxon>
        <taxon>metagenomes</taxon>
        <taxon>organismal metagenomes</taxon>
    </lineage>
</organism>
<dbReference type="EMBL" id="MT143674">
    <property type="protein sequence ID" value="QJA99934.1"/>
    <property type="molecule type" value="Genomic_DNA"/>
</dbReference>
<sequence length="95" mass="10813">MTVKSVSDLAFKTLDTLTDGEDELWVAHIIFDGQARRTGNIQKIMKNDCGNSYDAVQRTLKRLVSKNIIYRVIQGIYAPNLKMLLPKMIEILEEA</sequence>
<name>A0A6M3MFY3_9ZZZZ</name>
<protein>
    <submittedName>
        <fullName evidence="2">Uncharacterized protein</fullName>
    </submittedName>
</protein>
<evidence type="ECO:0000313" key="2">
    <source>
        <dbReference type="EMBL" id="QJB03652.1"/>
    </source>
</evidence>
<evidence type="ECO:0000313" key="1">
    <source>
        <dbReference type="EMBL" id="QJA99934.1"/>
    </source>
</evidence>